<evidence type="ECO:0000259" key="2">
    <source>
        <dbReference type="PROSITE" id="PS50156"/>
    </source>
</evidence>
<accession>A0ABV5J2D1</accession>
<dbReference type="Gene3D" id="3.30.2090.10">
    <property type="entry name" value="Multidrug efflux transporter AcrB TolC docking domain, DN and DC subdomains"/>
    <property type="match status" value="2"/>
</dbReference>
<feature type="transmembrane region" description="Helical" evidence="1">
    <location>
        <begin position="359"/>
        <end position="379"/>
    </location>
</feature>
<dbReference type="Gene3D" id="3.30.70.1320">
    <property type="entry name" value="Multidrug efflux transporter AcrB pore domain like"/>
    <property type="match status" value="1"/>
</dbReference>
<proteinExistence type="predicted"/>
<dbReference type="PANTHER" id="PTHR32063">
    <property type="match status" value="1"/>
</dbReference>
<dbReference type="SUPFAM" id="SSF82693">
    <property type="entry name" value="Multidrug efflux transporter AcrB pore domain, PN1, PN2, PC1 and PC2 subdomains"/>
    <property type="match status" value="3"/>
</dbReference>
<dbReference type="Gene3D" id="1.20.1640.10">
    <property type="entry name" value="Multidrug efflux transporter AcrB transmembrane domain"/>
    <property type="match status" value="2"/>
</dbReference>
<keyword evidence="1" id="KW-0812">Transmembrane</keyword>
<feature type="transmembrane region" description="Helical" evidence="1">
    <location>
        <begin position="889"/>
        <end position="907"/>
    </location>
</feature>
<dbReference type="Gene3D" id="3.30.70.1430">
    <property type="entry name" value="Multidrug efflux transporter AcrB pore domain"/>
    <property type="match status" value="2"/>
</dbReference>
<dbReference type="PANTHER" id="PTHR32063:SF0">
    <property type="entry name" value="SWARMING MOTILITY PROTEIN SWRC"/>
    <property type="match status" value="1"/>
</dbReference>
<dbReference type="PRINTS" id="PR00702">
    <property type="entry name" value="ACRIFLAVINRP"/>
</dbReference>
<dbReference type="Gene3D" id="3.30.70.1440">
    <property type="entry name" value="Multidrug efflux transporter AcrB pore domain"/>
    <property type="match status" value="1"/>
</dbReference>
<feature type="transmembrane region" description="Helical" evidence="1">
    <location>
        <begin position="332"/>
        <end position="352"/>
    </location>
</feature>
<dbReference type="InterPro" id="IPR001036">
    <property type="entry name" value="Acrflvin-R"/>
</dbReference>
<dbReference type="SUPFAM" id="SSF82866">
    <property type="entry name" value="Multidrug efflux transporter AcrB transmembrane domain"/>
    <property type="match status" value="2"/>
</dbReference>
<dbReference type="RefSeq" id="WP_290247782.1">
    <property type="nucleotide sequence ID" value="NZ_JAUFQT010000001.1"/>
</dbReference>
<protein>
    <submittedName>
        <fullName evidence="3">Efflux RND transporter permease subunit</fullName>
    </submittedName>
</protein>
<feature type="domain" description="SSD" evidence="2">
    <location>
        <begin position="358"/>
        <end position="487"/>
    </location>
</feature>
<feature type="transmembrane region" description="Helical" evidence="1">
    <location>
        <begin position="992"/>
        <end position="1018"/>
    </location>
</feature>
<dbReference type="InterPro" id="IPR027463">
    <property type="entry name" value="AcrB_DN_DC_subdom"/>
</dbReference>
<keyword evidence="1" id="KW-0472">Membrane</keyword>
<feature type="transmembrane region" description="Helical" evidence="1">
    <location>
        <begin position="430"/>
        <end position="450"/>
    </location>
</feature>
<feature type="transmembrane region" description="Helical" evidence="1">
    <location>
        <begin position="12"/>
        <end position="30"/>
    </location>
</feature>
<reference evidence="3 4" key="1">
    <citation type="submission" date="2024-09" db="EMBL/GenBank/DDBJ databases">
        <authorList>
            <person name="Sun Q."/>
            <person name="Mori K."/>
        </authorList>
    </citation>
    <scope>NUCLEOTIDE SEQUENCE [LARGE SCALE GENOMIC DNA]</scope>
    <source>
        <strain evidence="3 4">CECT 7682</strain>
    </source>
</reference>
<keyword evidence="1" id="KW-1133">Transmembrane helix</keyword>
<feature type="transmembrane region" description="Helical" evidence="1">
    <location>
        <begin position="964"/>
        <end position="986"/>
    </location>
</feature>
<dbReference type="PROSITE" id="PS50156">
    <property type="entry name" value="SSD"/>
    <property type="match status" value="1"/>
</dbReference>
<organism evidence="3 4">
    <name type="scientific">Echinicola jeungdonensis</name>
    <dbReference type="NCBI Taxonomy" id="709343"/>
    <lineage>
        <taxon>Bacteria</taxon>
        <taxon>Pseudomonadati</taxon>
        <taxon>Bacteroidota</taxon>
        <taxon>Cytophagia</taxon>
        <taxon>Cytophagales</taxon>
        <taxon>Cyclobacteriaceae</taxon>
        <taxon>Echinicola</taxon>
    </lineage>
</organism>
<evidence type="ECO:0000313" key="3">
    <source>
        <dbReference type="EMBL" id="MFB9210966.1"/>
    </source>
</evidence>
<feature type="transmembrane region" description="Helical" evidence="1">
    <location>
        <begin position="913"/>
        <end position="933"/>
    </location>
</feature>
<dbReference type="Proteomes" id="UP001589654">
    <property type="component" value="Unassembled WGS sequence"/>
</dbReference>
<sequence length="1052" mass="114519">MQITKISIKRSTIVVVLFTILTLLGLFSYSQMSYELLPKFSPNVVTVSTLYPGAAPTEVENSVTRELEDALASLEGIDVMKSTSLESFSIITIELDDDVDVDIAMQDAQRKIDAVLGDLPEDADPPALGKFSLDDMPIMQMGAYSSLTATEFYDLMDQRIQPTLAQIDGVAQVNLLGGAEREIKVNLNQNKLEAYGISPLQVNQAITSANLDFPTGKLKSDDEQILIRLAGKFTSVNEIGELVVSNMGGSTIKVNDVAEVVDSNKEEEILSRLNGNSAIGITIQKQSDANAVDVAERVDEALADLEATYQGSDLKFEVSQDSSDFTLEAAEAVIHDLMIAVLLVAAIMLLFLHSFRNALIVMIAVPASIIATFTLMYLAGFTLNLMSLLALSLVVGILVDDAIVVIENIYRHMEKGKSAIQASYDGIREIGGTVTSITLVIVVVFVPLSMTGGLIAGILTQFSITVAVATLMSLLVAFTLIPLLTSRFSKLEHINPKSIFGRIVNGFEKMLDSVVDWLTGILKWSFNNKIVTLVVTLVLFVSSFMLVSNGFIGSEFVSQGDKGEFIMRLELPKSSTLEETNFKTREVENFISKMPEVTGLFTTVGQTTGSMSGSQATPYAAEITVKMVDAEKRNMTAPEFARKVEIQLEENIVGAEFTAVPIGITGTANDAPIQIVLSGPDLDTLKSFSDKVMAEMEQVPGTRKIESSLEEGNPEIRVEVDRAKMADLGLNMSMVGGTMQVAFNGNTDAQYRDGDYEYDINVRMDEFDRKSVGDIEALGFVNNRGELIQLKQFAKVIPSEGPSELQRQDRIGSVTVKSQVSGRPTGTVGAEIQERIAQLEIPKEVSISYAGDMKMQEEGFGSLGIALLASILLIYLIMVVLYDNYVYPFVVMFSLPLAVIGALLALAMSSSSLSIFSILGLTMLMGLVAKNAIMLVDFTNQLKEAGLEVKAALVKAVEIRFRPILMTTLAMVFGMLPIALASGAGAEWKNGLAWALIGGLISSMFLTMVVVPVIYYLFDRILARFGKDQKKEIHIEEKALEEEESEVAEYVY</sequence>
<feature type="transmembrane region" description="Helical" evidence="1">
    <location>
        <begin position="385"/>
        <end position="410"/>
    </location>
</feature>
<feature type="transmembrane region" description="Helical" evidence="1">
    <location>
        <begin position="462"/>
        <end position="484"/>
    </location>
</feature>
<dbReference type="InterPro" id="IPR000731">
    <property type="entry name" value="SSD"/>
</dbReference>
<dbReference type="SUPFAM" id="SSF82714">
    <property type="entry name" value="Multidrug efflux transporter AcrB TolC docking domain, DN and DC subdomains"/>
    <property type="match status" value="2"/>
</dbReference>
<name>A0ABV5J2D1_9BACT</name>
<comment type="caution">
    <text evidence="3">The sequence shown here is derived from an EMBL/GenBank/DDBJ whole genome shotgun (WGS) entry which is preliminary data.</text>
</comment>
<evidence type="ECO:0000256" key="1">
    <source>
        <dbReference type="SAM" id="Phobius"/>
    </source>
</evidence>
<dbReference type="EMBL" id="JBHMEW010000033">
    <property type="protein sequence ID" value="MFB9210966.1"/>
    <property type="molecule type" value="Genomic_DNA"/>
</dbReference>
<evidence type="ECO:0000313" key="4">
    <source>
        <dbReference type="Proteomes" id="UP001589654"/>
    </source>
</evidence>
<feature type="transmembrane region" description="Helical" evidence="1">
    <location>
        <begin position="530"/>
        <end position="552"/>
    </location>
</feature>
<gene>
    <name evidence="3" type="ORF">ACFFUR_04045</name>
</gene>
<feature type="transmembrane region" description="Helical" evidence="1">
    <location>
        <begin position="860"/>
        <end position="882"/>
    </location>
</feature>
<keyword evidence="4" id="KW-1185">Reference proteome</keyword>
<dbReference type="Pfam" id="PF00873">
    <property type="entry name" value="ACR_tran"/>
    <property type="match status" value="1"/>
</dbReference>